<dbReference type="EMBL" id="WHSB02000010">
    <property type="protein sequence ID" value="MCQ4633035.1"/>
    <property type="molecule type" value="Genomic_DNA"/>
</dbReference>
<evidence type="ECO:0000313" key="1">
    <source>
        <dbReference type="EMBL" id="MCQ4633035.1"/>
    </source>
</evidence>
<sequence length="67" mass="7505">MSNVLAFPTAQLITEKQGNLFDETQIHAYAIRHPDRVTDMTNKLRLAARAALILHALMNDINTQLSS</sequence>
<name>A0ABT1RCX8_9HYPH</name>
<dbReference type="RefSeq" id="WP_256119664.1">
    <property type="nucleotide sequence ID" value="NZ_WHSB02000010.1"/>
</dbReference>
<dbReference type="Proteomes" id="UP000996601">
    <property type="component" value="Unassembled WGS sequence"/>
</dbReference>
<organism evidence="1 2">
    <name type="scientific">Shinella lacus</name>
    <dbReference type="NCBI Taxonomy" id="2654216"/>
    <lineage>
        <taxon>Bacteria</taxon>
        <taxon>Pseudomonadati</taxon>
        <taxon>Pseudomonadota</taxon>
        <taxon>Alphaproteobacteria</taxon>
        <taxon>Hyphomicrobiales</taxon>
        <taxon>Rhizobiaceae</taxon>
        <taxon>Shinella</taxon>
    </lineage>
</organism>
<accession>A0ABT1RCX8</accession>
<gene>
    <name evidence="1" type="ORF">GB927_023545</name>
</gene>
<keyword evidence="2" id="KW-1185">Reference proteome</keyword>
<protein>
    <submittedName>
        <fullName evidence="1">Uncharacterized protein</fullName>
    </submittedName>
</protein>
<reference evidence="1" key="1">
    <citation type="submission" date="2021-07" db="EMBL/GenBank/DDBJ databases">
        <title>Shinella sp. nov., a novel member of the genus Shinella from water.</title>
        <authorList>
            <person name="Deng Y."/>
        </authorList>
    </citation>
    <scope>NUCLEOTIDE SEQUENCE</scope>
    <source>
        <strain evidence="1">CPCC 100929</strain>
    </source>
</reference>
<evidence type="ECO:0000313" key="2">
    <source>
        <dbReference type="Proteomes" id="UP000996601"/>
    </source>
</evidence>
<comment type="caution">
    <text evidence="1">The sequence shown here is derived from an EMBL/GenBank/DDBJ whole genome shotgun (WGS) entry which is preliminary data.</text>
</comment>
<proteinExistence type="predicted"/>